<dbReference type="Gene3D" id="1.10.510.10">
    <property type="entry name" value="Transferase(Phosphotransferase) domain 1"/>
    <property type="match status" value="1"/>
</dbReference>
<reference evidence="3" key="1">
    <citation type="submission" date="2015-03" db="EMBL/GenBank/DDBJ databases">
        <title>A transcriptome of Araucaria cunninghamii, an australian fine timber species.</title>
        <authorList>
            <person name="Jing Yi C.J.Y."/>
            <person name="Yin San L.Y.S."/>
            <person name="Abdul Karim S.S."/>
            <person name="Wan Azmi N.N."/>
            <person name="Hercus R.R."/>
            <person name="Croft L.L."/>
        </authorList>
    </citation>
    <scope>NUCLEOTIDE SEQUENCE</scope>
    <source>
        <strain evidence="3">MI0301</strain>
        <tissue evidence="3">Leaf</tissue>
    </source>
</reference>
<accession>A0A0D6R6V2</accession>
<dbReference type="InterPro" id="IPR050823">
    <property type="entry name" value="Plant_Ser_Thr_Prot_Kinase"/>
</dbReference>
<sequence>MGCFSGEREKEKHRKKAPSEHSATAKIINLYDNKPAILPRPSSSPGGSVSFSSKVRTIQHVNRLINNNSHSHTPKPLPLPPDNSVVEGLSPRCGWGAKAAHPEPKPLPPPRDHMPALQTFTYEEISAACNCFSEERCMSEASGRHVYQASFHIEGTVTRFLGCSQSYKEFLTEVNTMASLHHPHLCKLMGFHARETGDRMLVYERLPRGSLDRLLYMNYYGIGLSQPIMWCTRMKIALGAAQGLAYLHEEGPFQAMYSDFKASNIQIDEHFNPKLSEYGFASCNPKAQVPCCSSRATAYLAPETLARGLLTPKSNVWSFGIMLLELLTGLQNMGACHPHDERDLVKWCVPFLTEESRLVQVLDPRLDTSCSSTVEAAKSVAALALNCLQMEPSDRPTMRAIVEILESFPLLDKRRLSVFPSSPLIELTWLPAIPQESFSVC</sequence>
<dbReference type="SUPFAM" id="SSF56112">
    <property type="entry name" value="Protein kinase-like (PK-like)"/>
    <property type="match status" value="1"/>
</dbReference>
<organism evidence="3">
    <name type="scientific">Araucaria cunninghamii</name>
    <name type="common">Hoop pine</name>
    <name type="synonym">Moreton Bay pine</name>
    <dbReference type="NCBI Taxonomy" id="56994"/>
    <lineage>
        <taxon>Eukaryota</taxon>
        <taxon>Viridiplantae</taxon>
        <taxon>Streptophyta</taxon>
        <taxon>Embryophyta</taxon>
        <taxon>Tracheophyta</taxon>
        <taxon>Spermatophyta</taxon>
        <taxon>Pinopsida</taxon>
        <taxon>Pinidae</taxon>
        <taxon>Conifers II</taxon>
        <taxon>Araucariales</taxon>
        <taxon>Araucariaceae</taxon>
        <taxon>Araucaria</taxon>
    </lineage>
</organism>
<feature type="region of interest" description="Disordered" evidence="1">
    <location>
        <begin position="1"/>
        <end position="24"/>
    </location>
</feature>
<evidence type="ECO:0000256" key="1">
    <source>
        <dbReference type="SAM" id="MobiDB-lite"/>
    </source>
</evidence>
<name>A0A0D6R6V2_ARACU</name>
<dbReference type="Pfam" id="PF07714">
    <property type="entry name" value="PK_Tyr_Ser-Thr"/>
    <property type="match status" value="1"/>
</dbReference>
<dbReference type="AlphaFoldDB" id="A0A0D6R6V2"/>
<dbReference type="InterPro" id="IPR000719">
    <property type="entry name" value="Prot_kinase_dom"/>
</dbReference>
<feature type="domain" description="Protein kinase" evidence="2">
    <location>
        <begin position="132"/>
        <end position="411"/>
    </location>
</feature>
<feature type="compositionally biased region" description="Basic and acidic residues" evidence="1">
    <location>
        <begin position="1"/>
        <end position="10"/>
    </location>
</feature>
<dbReference type="Gene3D" id="3.30.200.20">
    <property type="entry name" value="Phosphorylase Kinase, domain 1"/>
    <property type="match status" value="1"/>
</dbReference>
<dbReference type="GO" id="GO:0004672">
    <property type="term" value="F:protein kinase activity"/>
    <property type="evidence" value="ECO:0007669"/>
    <property type="project" value="InterPro"/>
</dbReference>
<evidence type="ECO:0000259" key="2">
    <source>
        <dbReference type="PROSITE" id="PS50011"/>
    </source>
</evidence>
<dbReference type="PROSITE" id="PS50011">
    <property type="entry name" value="PROTEIN_KINASE_DOM"/>
    <property type="match status" value="1"/>
</dbReference>
<proteinExistence type="predicted"/>
<protein>
    <recommendedName>
        <fullName evidence="2">Protein kinase domain-containing protein</fullName>
    </recommendedName>
</protein>
<dbReference type="PANTHER" id="PTHR45621">
    <property type="entry name" value="OS01G0588500 PROTEIN-RELATED"/>
    <property type="match status" value="1"/>
</dbReference>
<dbReference type="EMBL" id="GCKF01022437">
    <property type="protein sequence ID" value="JAG98559.1"/>
    <property type="molecule type" value="Transcribed_RNA"/>
</dbReference>
<evidence type="ECO:0000313" key="3">
    <source>
        <dbReference type="EMBL" id="JAG98559.1"/>
    </source>
</evidence>
<dbReference type="InterPro" id="IPR001245">
    <property type="entry name" value="Ser-Thr/Tyr_kinase_cat_dom"/>
</dbReference>
<dbReference type="GO" id="GO:0005524">
    <property type="term" value="F:ATP binding"/>
    <property type="evidence" value="ECO:0007669"/>
    <property type="project" value="InterPro"/>
</dbReference>
<dbReference type="InterPro" id="IPR011009">
    <property type="entry name" value="Kinase-like_dom_sf"/>
</dbReference>